<comment type="subcellular location">
    <subcellularLocation>
        <location evidence="1">Membrane</location>
        <topology evidence="1">Multi-pass membrane protein</topology>
    </subcellularLocation>
</comment>
<evidence type="ECO:0000313" key="7">
    <source>
        <dbReference type="EMBL" id="EYB66760.1"/>
    </source>
</evidence>
<feature type="transmembrane region" description="Helical" evidence="5">
    <location>
        <begin position="62"/>
        <end position="79"/>
    </location>
</feature>
<keyword evidence="3 5" id="KW-1133">Transmembrane helix</keyword>
<feature type="transmembrane region" description="Helical" evidence="5">
    <location>
        <begin position="158"/>
        <end position="174"/>
    </location>
</feature>
<proteinExistence type="predicted"/>
<dbReference type="Pfam" id="PF04932">
    <property type="entry name" value="Wzy_C"/>
    <property type="match status" value="1"/>
</dbReference>
<keyword evidence="8" id="KW-1185">Reference proteome</keyword>
<evidence type="ECO:0000313" key="8">
    <source>
        <dbReference type="Proteomes" id="UP000020492"/>
    </source>
</evidence>
<protein>
    <recommendedName>
        <fullName evidence="6">O-antigen ligase-related domain-containing protein</fullName>
    </recommendedName>
</protein>
<evidence type="ECO:0000256" key="4">
    <source>
        <dbReference type="ARBA" id="ARBA00023136"/>
    </source>
</evidence>
<feature type="transmembrane region" description="Helical" evidence="5">
    <location>
        <begin position="29"/>
        <end position="50"/>
    </location>
</feature>
<feature type="transmembrane region" description="Helical" evidence="5">
    <location>
        <begin position="255"/>
        <end position="279"/>
    </location>
</feature>
<dbReference type="STRING" id="1476583.DEIPH_ctg076orf0020"/>
<dbReference type="EMBL" id="JHAC01000067">
    <property type="protein sequence ID" value="EYB66760.1"/>
    <property type="molecule type" value="Genomic_DNA"/>
</dbReference>
<feature type="transmembrane region" description="Helical" evidence="5">
    <location>
        <begin position="186"/>
        <end position="211"/>
    </location>
</feature>
<gene>
    <name evidence="7" type="ORF">DEIPH_ctg076orf0020</name>
</gene>
<comment type="caution">
    <text evidence="7">The sequence shown here is derived from an EMBL/GenBank/DDBJ whole genome shotgun (WGS) entry which is preliminary data.</text>
</comment>
<dbReference type="eggNOG" id="ENOG50334FA">
    <property type="taxonomic scope" value="Bacteria"/>
</dbReference>
<sequence>MVAPLLFKGMGVFSPRGGIDEQVGNLTPLGFGISNVAQVLYVLLLAVFILYASARGRGHLRWVKLALVMAAAFGLYQFVADRYHLPFPTALVFNNQGVAIGNNQRIGEFLRINSTFTEPSTAGAFFAAGAVSMLAVGAYALAVLCVLGVLLSTSSTGYIALVLGGVLFFAWNVYLKVRKRKFPVVFAGAALLLLLLGAVLIYLFGLGEILLESTVNKTGSVSFNNRTASDLYALSVVWQTLGLGVGLGSNRPSSFITYVLSNIGVVGLLLLLSSVLLVLRRRGATWARWGLVTYLIAKSLGVPDFSDPWLWIWFSLAVATTSPGVGRLPSPAVVTGSFTERVKGKA</sequence>
<evidence type="ECO:0000259" key="6">
    <source>
        <dbReference type="Pfam" id="PF04932"/>
    </source>
</evidence>
<name>A0A016QKS1_9DEIO</name>
<feature type="transmembrane region" description="Helical" evidence="5">
    <location>
        <begin position="231"/>
        <end position="249"/>
    </location>
</feature>
<evidence type="ECO:0000256" key="1">
    <source>
        <dbReference type="ARBA" id="ARBA00004141"/>
    </source>
</evidence>
<reference evidence="7 8" key="1">
    <citation type="submission" date="2014-03" db="EMBL/GenBank/DDBJ databases">
        <title>Draft genome sequence of Deinococcus phoenicis 1P10ME.</title>
        <authorList>
            <person name="Stepanov V.G."/>
            <person name="Vaishampayan P."/>
            <person name="Venkateswaran K."/>
            <person name="Fox G.E."/>
        </authorList>
    </citation>
    <scope>NUCLEOTIDE SEQUENCE [LARGE SCALE GENOMIC DNA]</scope>
    <source>
        <strain evidence="7 8">1P10ME</strain>
    </source>
</reference>
<evidence type="ECO:0000256" key="5">
    <source>
        <dbReference type="SAM" id="Phobius"/>
    </source>
</evidence>
<keyword evidence="4 5" id="KW-0472">Membrane</keyword>
<dbReference type="Proteomes" id="UP000020492">
    <property type="component" value="Unassembled WGS sequence"/>
</dbReference>
<feature type="transmembrane region" description="Helical" evidence="5">
    <location>
        <begin position="124"/>
        <end position="151"/>
    </location>
</feature>
<feature type="domain" description="O-antigen ligase-related" evidence="6">
    <location>
        <begin position="141"/>
        <end position="251"/>
    </location>
</feature>
<evidence type="ECO:0000256" key="3">
    <source>
        <dbReference type="ARBA" id="ARBA00022989"/>
    </source>
</evidence>
<organism evidence="7 8">
    <name type="scientific">Deinococcus phoenicis</name>
    <dbReference type="NCBI Taxonomy" id="1476583"/>
    <lineage>
        <taxon>Bacteria</taxon>
        <taxon>Thermotogati</taxon>
        <taxon>Deinococcota</taxon>
        <taxon>Deinococci</taxon>
        <taxon>Deinococcales</taxon>
        <taxon>Deinococcaceae</taxon>
        <taxon>Deinococcus</taxon>
    </lineage>
</organism>
<dbReference type="AlphaFoldDB" id="A0A016QKS1"/>
<accession>A0A016QKS1</accession>
<dbReference type="PATRIC" id="fig|1476583.3.peg.3234"/>
<dbReference type="InterPro" id="IPR007016">
    <property type="entry name" value="O-antigen_ligase-rel_domated"/>
</dbReference>
<evidence type="ECO:0000256" key="2">
    <source>
        <dbReference type="ARBA" id="ARBA00022692"/>
    </source>
</evidence>
<keyword evidence="2 5" id="KW-0812">Transmembrane</keyword>